<evidence type="ECO:0000256" key="5">
    <source>
        <dbReference type="ARBA" id="ARBA00022989"/>
    </source>
</evidence>
<protein>
    <submittedName>
        <fullName evidence="9">Receptor-like protein kinase</fullName>
    </submittedName>
</protein>
<keyword evidence="2" id="KW-0723">Serine/threonine-protein kinase</keyword>
<evidence type="ECO:0000256" key="1">
    <source>
        <dbReference type="ARBA" id="ARBA00004479"/>
    </source>
</evidence>
<keyword evidence="5" id="KW-1133">Transmembrane helix</keyword>
<evidence type="ECO:0000256" key="3">
    <source>
        <dbReference type="ARBA" id="ARBA00022692"/>
    </source>
</evidence>
<sequence length="99" mass="11266">MSLFPNWIYIQLERWREMEIDRAMVEEEGVFVAKKMVLVGLWCIQMNPGDRPSMNKVLEMLEGNDGSIETPPKPFFASTPGDLSMRETTTTFSDSDGGM</sequence>
<keyword evidence="9" id="KW-0675">Receptor</keyword>
<evidence type="ECO:0000256" key="7">
    <source>
        <dbReference type="ARBA" id="ARBA00023180"/>
    </source>
</evidence>
<proteinExistence type="predicted"/>
<dbReference type="EMBL" id="JAUJYN010000001">
    <property type="protein sequence ID" value="KAK1279352.1"/>
    <property type="molecule type" value="Genomic_DNA"/>
</dbReference>
<keyword evidence="3" id="KW-0812">Transmembrane</keyword>
<evidence type="ECO:0000256" key="6">
    <source>
        <dbReference type="ARBA" id="ARBA00023136"/>
    </source>
</evidence>
<feature type="compositionally biased region" description="Polar residues" evidence="8">
    <location>
        <begin position="86"/>
        <end position="99"/>
    </location>
</feature>
<dbReference type="InterPro" id="IPR045874">
    <property type="entry name" value="LRK10/LRL21-25-like"/>
</dbReference>
<keyword evidence="7" id="KW-0325">Glycoprotein</keyword>
<evidence type="ECO:0000256" key="2">
    <source>
        <dbReference type="ARBA" id="ARBA00022527"/>
    </source>
</evidence>
<evidence type="ECO:0000313" key="9">
    <source>
        <dbReference type="EMBL" id="KAK1279352.1"/>
    </source>
</evidence>
<dbReference type="InterPro" id="IPR011009">
    <property type="entry name" value="Kinase-like_dom_sf"/>
</dbReference>
<organism evidence="9 10">
    <name type="scientific">Acorus gramineus</name>
    <name type="common">Dwarf sweet flag</name>
    <dbReference type="NCBI Taxonomy" id="55184"/>
    <lineage>
        <taxon>Eukaryota</taxon>
        <taxon>Viridiplantae</taxon>
        <taxon>Streptophyta</taxon>
        <taxon>Embryophyta</taxon>
        <taxon>Tracheophyta</taxon>
        <taxon>Spermatophyta</taxon>
        <taxon>Magnoliopsida</taxon>
        <taxon>Liliopsida</taxon>
        <taxon>Acoraceae</taxon>
        <taxon>Acorus</taxon>
    </lineage>
</organism>
<name>A0AAV9BTA0_ACOGR</name>
<keyword evidence="6" id="KW-0472">Membrane</keyword>
<keyword evidence="9" id="KW-0808">Transferase</keyword>
<keyword evidence="4" id="KW-0732">Signal</keyword>
<dbReference type="AlphaFoldDB" id="A0AAV9BTA0"/>
<dbReference type="GO" id="GO:0016020">
    <property type="term" value="C:membrane"/>
    <property type="evidence" value="ECO:0007669"/>
    <property type="project" value="UniProtKB-SubCell"/>
</dbReference>
<accession>A0AAV9BTA0</accession>
<reference evidence="9" key="2">
    <citation type="submission" date="2023-06" db="EMBL/GenBank/DDBJ databases">
        <authorList>
            <person name="Ma L."/>
            <person name="Liu K.-W."/>
            <person name="Li Z."/>
            <person name="Hsiao Y.-Y."/>
            <person name="Qi Y."/>
            <person name="Fu T."/>
            <person name="Tang G."/>
            <person name="Zhang D."/>
            <person name="Sun W.-H."/>
            <person name="Liu D.-K."/>
            <person name="Li Y."/>
            <person name="Chen G.-Z."/>
            <person name="Liu X.-D."/>
            <person name="Liao X.-Y."/>
            <person name="Jiang Y.-T."/>
            <person name="Yu X."/>
            <person name="Hao Y."/>
            <person name="Huang J."/>
            <person name="Zhao X.-W."/>
            <person name="Ke S."/>
            <person name="Chen Y.-Y."/>
            <person name="Wu W.-L."/>
            <person name="Hsu J.-L."/>
            <person name="Lin Y.-F."/>
            <person name="Huang M.-D."/>
            <person name="Li C.-Y."/>
            <person name="Huang L."/>
            <person name="Wang Z.-W."/>
            <person name="Zhao X."/>
            <person name="Zhong W.-Y."/>
            <person name="Peng D.-H."/>
            <person name="Ahmad S."/>
            <person name="Lan S."/>
            <person name="Zhang J.-S."/>
            <person name="Tsai W.-C."/>
            <person name="Van De Peer Y."/>
            <person name="Liu Z.-J."/>
        </authorList>
    </citation>
    <scope>NUCLEOTIDE SEQUENCE</scope>
    <source>
        <strain evidence="9">SCP</strain>
        <tissue evidence="9">Leaves</tissue>
    </source>
</reference>
<evidence type="ECO:0000256" key="8">
    <source>
        <dbReference type="SAM" id="MobiDB-lite"/>
    </source>
</evidence>
<comment type="caution">
    <text evidence="9">The sequence shown here is derived from an EMBL/GenBank/DDBJ whole genome shotgun (WGS) entry which is preliminary data.</text>
</comment>
<dbReference type="GO" id="GO:0004674">
    <property type="term" value="F:protein serine/threonine kinase activity"/>
    <property type="evidence" value="ECO:0007669"/>
    <property type="project" value="UniProtKB-KW"/>
</dbReference>
<feature type="region of interest" description="Disordered" evidence="8">
    <location>
        <begin position="64"/>
        <end position="99"/>
    </location>
</feature>
<dbReference type="Gene3D" id="1.10.510.10">
    <property type="entry name" value="Transferase(Phosphotransferase) domain 1"/>
    <property type="match status" value="1"/>
</dbReference>
<keyword evidence="9" id="KW-0418">Kinase</keyword>
<reference evidence="9" key="1">
    <citation type="journal article" date="2023" name="Nat. Commun.">
        <title>Diploid and tetraploid genomes of Acorus and the evolution of monocots.</title>
        <authorList>
            <person name="Ma L."/>
            <person name="Liu K.W."/>
            <person name="Li Z."/>
            <person name="Hsiao Y.Y."/>
            <person name="Qi Y."/>
            <person name="Fu T."/>
            <person name="Tang G.D."/>
            <person name="Zhang D."/>
            <person name="Sun W.H."/>
            <person name="Liu D.K."/>
            <person name="Li Y."/>
            <person name="Chen G.Z."/>
            <person name="Liu X.D."/>
            <person name="Liao X.Y."/>
            <person name="Jiang Y.T."/>
            <person name="Yu X."/>
            <person name="Hao Y."/>
            <person name="Huang J."/>
            <person name="Zhao X.W."/>
            <person name="Ke S."/>
            <person name="Chen Y.Y."/>
            <person name="Wu W.L."/>
            <person name="Hsu J.L."/>
            <person name="Lin Y.F."/>
            <person name="Huang M.D."/>
            <person name="Li C.Y."/>
            <person name="Huang L."/>
            <person name="Wang Z.W."/>
            <person name="Zhao X."/>
            <person name="Zhong W.Y."/>
            <person name="Peng D.H."/>
            <person name="Ahmad S."/>
            <person name="Lan S."/>
            <person name="Zhang J.S."/>
            <person name="Tsai W.C."/>
            <person name="Van de Peer Y."/>
            <person name="Liu Z.J."/>
        </authorList>
    </citation>
    <scope>NUCLEOTIDE SEQUENCE</scope>
    <source>
        <strain evidence="9">SCP</strain>
    </source>
</reference>
<dbReference type="Proteomes" id="UP001179952">
    <property type="component" value="Unassembled WGS sequence"/>
</dbReference>
<gene>
    <name evidence="9" type="ORF">QJS04_geneDACA003059</name>
</gene>
<dbReference type="SUPFAM" id="SSF56112">
    <property type="entry name" value="Protein kinase-like (PK-like)"/>
    <property type="match status" value="1"/>
</dbReference>
<evidence type="ECO:0000256" key="4">
    <source>
        <dbReference type="ARBA" id="ARBA00022729"/>
    </source>
</evidence>
<comment type="subcellular location">
    <subcellularLocation>
        <location evidence="1">Membrane</location>
        <topology evidence="1">Single-pass type I membrane protein</topology>
    </subcellularLocation>
</comment>
<evidence type="ECO:0000313" key="10">
    <source>
        <dbReference type="Proteomes" id="UP001179952"/>
    </source>
</evidence>
<dbReference type="PANTHER" id="PTHR27009">
    <property type="entry name" value="RUST RESISTANCE KINASE LR10-RELATED"/>
    <property type="match status" value="1"/>
</dbReference>
<keyword evidence="10" id="KW-1185">Reference proteome</keyword>